<dbReference type="Proteomes" id="UP001321741">
    <property type="component" value="Chromosome"/>
</dbReference>
<sequence>MIKQIATDLLYCLILQGPAIGFETTYLLNVDKHPKYPLLILFIILLNLFFVILFDCLIRHADFRNMRNK</sequence>
<name>A0ABM8BGR2_9LACO</name>
<evidence type="ECO:0000256" key="1">
    <source>
        <dbReference type="SAM" id="Phobius"/>
    </source>
</evidence>
<keyword evidence="3" id="KW-1185">Reference proteome</keyword>
<organism evidence="2 3">
    <name type="scientific">Lactobacillus xylocopicola</name>
    <dbReference type="NCBI Taxonomy" id="2976676"/>
    <lineage>
        <taxon>Bacteria</taxon>
        <taxon>Bacillati</taxon>
        <taxon>Bacillota</taxon>
        <taxon>Bacilli</taxon>
        <taxon>Lactobacillales</taxon>
        <taxon>Lactobacillaceae</taxon>
        <taxon>Lactobacillus</taxon>
    </lineage>
</organism>
<keyword evidence="1" id="KW-0812">Transmembrane</keyword>
<accession>A0ABM8BGR2</accession>
<reference evidence="2 3" key="1">
    <citation type="journal article" date="2023" name="Microbiol. Spectr.">
        <title>Symbiosis of Carpenter Bees with Uncharacterized Lactic Acid Bacteria Showing NAD Auxotrophy.</title>
        <authorList>
            <person name="Kawasaki S."/>
            <person name="Ozawa K."/>
            <person name="Mori T."/>
            <person name="Yamamoto A."/>
            <person name="Ito M."/>
            <person name="Ohkuma M."/>
            <person name="Sakamoto M."/>
            <person name="Matsutani M."/>
        </authorList>
    </citation>
    <scope>NUCLEOTIDE SEQUENCE [LARGE SCALE GENOMIC DNA]</scope>
    <source>
        <strain evidence="2 3">Kim32-2</strain>
    </source>
</reference>
<keyword evidence="1" id="KW-1133">Transmembrane helix</keyword>
<proteinExistence type="predicted"/>
<protein>
    <submittedName>
        <fullName evidence="2">Uncharacterized protein</fullName>
    </submittedName>
</protein>
<evidence type="ECO:0000313" key="3">
    <source>
        <dbReference type="Proteomes" id="UP001321741"/>
    </source>
</evidence>
<keyword evidence="1" id="KW-0472">Membrane</keyword>
<evidence type="ECO:0000313" key="2">
    <source>
        <dbReference type="EMBL" id="BDR60456.1"/>
    </source>
</evidence>
<gene>
    <name evidence="2" type="ORF">KIM322_07170</name>
</gene>
<dbReference type="EMBL" id="AP026803">
    <property type="protein sequence ID" value="BDR60456.1"/>
    <property type="molecule type" value="Genomic_DNA"/>
</dbReference>
<feature type="transmembrane region" description="Helical" evidence="1">
    <location>
        <begin position="37"/>
        <end position="58"/>
    </location>
</feature>